<evidence type="ECO:0000313" key="1">
    <source>
        <dbReference type="EMBL" id="MBX61454.1"/>
    </source>
</evidence>
<protein>
    <submittedName>
        <fullName evidence="1">Uncharacterized protein</fullName>
    </submittedName>
</protein>
<proteinExistence type="predicted"/>
<name>A0A2P2Q3D6_RHIMU</name>
<dbReference type="AlphaFoldDB" id="A0A2P2Q3D6"/>
<organism evidence="1">
    <name type="scientific">Rhizophora mucronata</name>
    <name type="common">Asiatic mangrove</name>
    <dbReference type="NCBI Taxonomy" id="61149"/>
    <lineage>
        <taxon>Eukaryota</taxon>
        <taxon>Viridiplantae</taxon>
        <taxon>Streptophyta</taxon>
        <taxon>Embryophyta</taxon>
        <taxon>Tracheophyta</taxon>
        <taxon>Spermatophyta</taxon>
        <taxon>Magnoliopsida</taxon>
        <taxon>eudicotyledons</taxon>
        <taxon>Gunneridae</taxon>
        <taxon>Pentapetalae</taxon>
        <taxon>rosids</taxon>
        <taxon>fabids</taxon>
        <taxon>Malpighiales</taxon>
        <taxon>Rhizophoraceae</taxon>
        <taxon>Rhizophora</taxon>
    </lineage>
</organism>
<sequence>MSSIPELQDIENTFNSKLTGNNGATYQHTTFLEFN</sequence>
<dbReference type="EMBL" id="GGEC01080970">
    <property type="protein sequence ID" value="MBX61454.1"/>
    <property type="molecule type" value="Transcribed_RNA"/>
</dbReference>
<accession>A0A2P2Q3D6</accession>
<reference evidence="1" key="1">
    <citation type="submission" date="2018-02" db="EMBL/GenBank/DDBJ databases">
        <title>Rhizophora mucronata_Transcriptome.</title>
        <authorList>
            <person name="Meera S.P."/>
            <person name="Sreeshan A."/>
            <person name="Augustine A."/>
        </authorList>
    </citation>
    <scope>NUCLEOTIDE SEQUENCE</scope>
    <source>
        <tissue evidence="1">Leaf</tissue>
    </source>
</reference>